<sequence length="141" mass="15658">MLCEECSHFLEIAEAIRSLGLTILKGVTEAHGEKTWICFVVENRKQGDIFNILCCVLLPLHLRLCVPLVMCLPKTYSLAANGTEQSYAQNGYLMVACANSAIQGYKLAAMACHLLEVVTLAVSVTYCECFEILDWLCGFWT</sequence>
<proteinExistence type="predicted"/>
<dbReference type="Proteomes" id="UP000593572">
    <property type="component" value="Unassembled WGS sequence"/>
</dbReference>
<dbReference type="EMBL" id="JABEZX010000001">
    <property type="protein sequence ID" value="MBA0549378.1"/>
    <property type="molecule type" value="Genomic_DNA"/>
</dbReference>
<reference evidence="1 2" key="1">
    <citation type="journal article" date="2019" name="Genome Biol. Evol.">
        <title>Insights into the evolution of the New World diploid cottons (Gossypium, subgenus Houzingenia) based on genome sequencing.</title>
        <authorList>
            <person name="Grover C.E."/>
            <person name="Arick M.A. 2nd"/>
            <person name="Thrash A."/>
            <person name="Conover J.L."/>
            <person name="Sanders W.S."/>
            <person name="Peterson D.G."/>
            <person name="Frelichowski J.E."/>
            <person name="Scheffler J.A."/>
            <person name="Scheffler B.E."/>
            <person name="Wendel J.F."/>
        </authorList>
    </citation>
    <scope>NUCLEOTIDE SEQUENCE [LARGE SCALE GENOMIC DNA]</scope>
    <source>
        <strain evidence="1">157</strain>
        <tissue evidence="1">Leaf</tissue>
    </source>
</reference>
<dbReference type="AlphaFoldDB" id="A0A7J8LA97"/>
<dbReference type="GO" id="GO:0003700">
    <property type="term" value="F:DNA-binding transcription factor activity"/>
    <property type="evidence" value="ECO:0007669"/>
    <property type="project" value="InterPro"/>
</dbReference>
<evidence type="ECO:0000313" key="1">
    <source>
        <dbReference type="EMBL" id="MBA0549378.1"/>
    </source>
</evidence>
<name>A0A7J8LA97_9ROSI</name>
<protein>
    <submittedName>
        <fullName evidence="1">Uncharacterized protein</fullName>
    </submittedName>
</protein>
<organism evidence="1 2">
    <name type="scientific">Gossypium lobatum</name>
    <dbReference type="NCBI Taxonomy" id="34289"/>
    <lineage>
        <taxon>Eukaryota</taxon>
        <taxon>Viridiplantae</taxon>
        <taxon>Streptophyta</taxon>
        <taxon>Embryophyta</taxon>
        <taxon>Tracheophyta</taxon>
        <taxon>Spermatophyta</taxon>
        <taxon>Magnoliopsida</taxon>
        <taxon>eudicotyledons</taxon>
        <taxon>Gunneridae</taxon>
        <taxon>Pentapetalae</taxon>
        <taxon>rosids</taxon>
        <taxon>malvids</taxon>
        <taxon>Malvales</taxon>
        <taxon>Malvaceae</taxon>
        <taxon>Malvoideae</taxon>
        <taxon>Gossypium</taxon>
    </lineage>
</organism>
<dbReference type="PANTHER" id="PTHR46196">
    <property type="entry name" value="TRANSCRIPTION FACTOR BHLH155-LIKE ISOFORM X1-RELATED"/>
    <property type="match status" value="1"/>
</dbReference>
<dbReference type="InterPro" id="IPR043561">
    <property type="entry name" value="LHW-like"/>
</dbReference>
<gene>
    <name evidence="1" type="ORF">Golob_020414</name>
</gene>
<comment type="caution">
    <text evidence="1">The sequence shown here is derived from an EMBL/GenBank/DDBJ whole genome shotgun (WGS) entry which is preliminary data.</text>
</comment>
<dbReference type="PANTHER" id="PTHR46196:SF1">
    <property type="entry name" value="TRANSCRIPTION FACTOR EMB1444-RELATED"/>
    <property type="match status" value="1"/>
</dbReference>
<keyword evidence="2" id="KW-1185">Reference proteome</keyword>
<accession>A0A7J8LA97</accession>
<evidence type="ECO:0000313" key="2">
    <source>
        <dbReference type="Proteomes" id="UP000593572"/>
    </source>
</evidence>